<reference evidence="3 4" key="1">
    <citation type="submission" date="2017-12" db="EMBL/GenBank/DDBJ databases">
        <title>Characterization of six clinical isolates of Enterochimera gen. nov., a novel genus of the Yersiniaciae family and the three species Enterochimera arupensis sp. nov., Enterochimera coloradensis sp. nov, and Enterochimera californica sp. nov.</title>
        <authorList>
            <person name="Rossi A."/>
            <person name="Fisher M."/>
        </authorList>
    </citation>
    <scope>NUCLEOTIDE SEQUENCE [LARGE SCALE GENOMIC DNA]</scope>
    <source>
        <strain evidence="3 4">2016Iso1</strain>
    </source>
</reference>
<dbReference type="AlphaFoldDB" id="A0A2N5ENG1"/>
<dbReference type="InterPro" id="IPR050129">
    <property type="entry name" value="Zn_alcohol_dh"/>
</dbReference>
<dbReference type="OrthoDB" id="5295340at2"/>
<dbReference type="CDD" id="cd05188">
    <property type="entry name" value="MDR"/>
    <property type="match status" value="1"/>
</dbReference>
<keyword evidence="1" id="KW-0560">Oxidoreductase</keyword>
<dbReference type="SUPFAM" id="SSF51735">
    <property type="entry name" value="NAD(P)-binding Rossmann-fold domains"/>
    <property type="match status" value="1"/>
</dbReference>
<comment type="caution">
    <text evidence="3">The sequence shown here is derived from an EMBL/GenBank/DDBJ whole genome shotgun (WGS) entry which is preliminary data.</text>
</comment>
<dbReference type="Proteomes" id="UP000234626">
    <property type="component" value="Unassembled WGS sequence"/>
</dbReference>
<name>A0A2N5ENG1_9GAMM</name>
<evidence type="ECO:0000313" key="4">
    <source>
        <dbReference type="Proteomes" id="UP000234626"/>
    </source>
</evidence>
<protein>
    <recommendedName>
        <fullName evidence="2">Alcohol dehydrogenase-like N-terminal domain-containing protein</fullName>
    </recommendedName>
</protein>
<evidence type="ECO:0000313" key="3">
    <source>
        <dbReference type="EMBL" id="PLR50210.1"/>
    </source>
</evidence>
<dbReference type="GO" id="GO:0016491">
    <property type="term" value="F:oxidoreductase activity"/>
    <property type="evidence" value="ECO:0007669"/>
    <property type="project" value="UniProtKB-KW"/>
</dbReference>
<gene>
    <name evidence="3" type="ORF">CYR34_09940</name>
</gene>
<evidence type="ECO:0000259" key="2">
    <source>
        <dbReference type="Pfam" id="PF08240"/>
    </source>
</evidence>
<dbReference type="EMBL" id="PJZK01000008">
    <property type="protein sequence ID" value="PLR50210.1"/>
    <property type="molecule type" value="Genomic_DNA"/>
</dbReference>
<dbReference type="Gene3D" id="3.40.50.720">
    <property type="entry name" value="NAD(P)-binding Rossmann-like Domain"/>
    <property type="match status" value="1"/>
</dbReference>
<dbReference type="Gene3D" id="3.90.180.10">
    <property type="entry name" value="Medium-chain alcohol dehydrogenases, catalytic domain"/>
    <property type="match status" value="1"/>
</dbReference>
<keyword evidence="4" id="KW-1185">Reference proteome</keyword>
<evidence type="ECO:0000256" key="1">
    <source>
        <dbReference type="ARBA" id="ARBA00023002"/>
    </source>
</evidence>
<dbReference type="PANTHER" id="PTHR43401">
    <property type="entry name" value="L-THREONINE 3-DEHYDROGENASE"/>
    <property type="match status" value="1"/>
</dbReference>
<dbReference type="RefSeq" id="WP_072929365.1">
    <property type="nucleotide sequence ID" value="NZ_JAWJZE010000006.1"/>
</dbReference>
<sequence length="355" mass="39687">MSYLPCTYKTAELTKGTVSTIEKSFPRHLLNENTVVIRPDYMGICRADIKEIIGSRDIPTDRGPLFGHELVGPVVFAGTGTGFQEGELVTFNPNITPNRTTGFAEYMFIHGSDVELDQAIIRVPEYDIIHNIWMPEPMACIVHATRKLLELSKLTTLEGKRVGIIGAGCSGIMFAMYAKHLGASVCLFNRGEMRRNFALEEQLLQADEVCSLTKTHAHSNAFDVVIVVSTRVTQDILRIAADLAADKAILHIYGGTRENDKFLTTSADIDLIRRQELIHATEYAGKHLRISGAYGCYKDDYEESFRLHNAYPEQFPLEKIVSKEIDFGDFSKLVMQVASGEKDYPGKVVVRTNFE</sequence>
<organism evidence="3 4">
    <name type="scientific">Chimaeribacter arupi</name>
    <dbReference type="NCBI Taxonomy" id="2060066"/>
    <lineage>
        <taxon>Bacteria</taxon>
        <taxon>Pseudomonadati</taxon>
        <taxon>Pseudomonadota</taxon>
        <taxon>Gammaproteobacteria</taxon>
        <taxon>Enterobacterales</taxon>
        <taxon>Yersiniaceae</taxon>
        <taxon>Chimaeribacter</taxon>
    </lineage>
</organism>
<dbReference type="InterPro" id="IPR011032">
    <property type="entry name" value="GroES-like_sf"/>
</dbReference>
<proteinExistence type="predicted"/>
<dbReference type="InterPro" id="IPR036291">
    <property type="entry name" value="NAD(P)-bd_dom_sf"/>
</dbReference>
<accession>A0A2N5ENG1</accession>
<dbReference type="PANTHER" id="PTHR43401:SF2">
    <property type="entry name" value="L-THREONINE 3-DEHYDROGENASE"/>
    <property type="match status" value="1"/>
</dbReference>
<dbReference type="SUPFAM" id="SSF50129">
    <property type="entry name" value="GroES-like"/>
    <property type="match status" value="1"/>
</dbReference>
<dbReference type="InterPro" id="IPR013154">
    <property type="entry name" value="ADH-like_N"/>
</dbReference>
<dbReference type="Pfam" id="PF08240">
    <property type="entry name" value="ADH_N"/>
    <property type="match status" value="1"/>
</dbReference>
<feature type="domain" description="Alcohol dehydrogenase-like N-terminal" evidence="2">
    <location>
        <begin position="32"/>
        <end position="96"/>
    </location>
</feature>